<keyword evidence="4" id="KW-0539">Nucleus</keyword>
<evidence type="ECO:0000313" key="6">
    <source>
        <dbReference type="EMBL" id="KAJ4823288.1"/>
    </source>
</evidence>
<keyword evidence="3" id="KW-0235">DNA replication</keyword>
<proteinExistence type="inferred from homology"/>
<dbReference type="GO" id="GO:1902977">
    <property type="term" value="P:mitotic DNA replication preinitiation complex assembly"/>
    <property type="evidence" value="ECO:0007669"/>
    <property type="project" value="TreeGrafter"/>
</dbReference>
<dbReference type="Pfam" id="PF02724">
    <property type="entry name" value="CDC45"/>
    <property type="match status" value="1"/>
</dbReference>
<dbReference type="GO" id="GO:0003697">
    <property type="term" value="F:single-stranded DNA binding"/>
    <property type="evidence" value="ECO:0007669"/>
    <property type="project" value="TreeGrafter"/>
</dbReference>
<keyword evidence="5" id="KW-0131">Cell cycle</keyword>
<dbReference type="AlphaFoldDB" id="A0A9Q0IZW9"/>
<name>A0A9Q0IZW9_9ROSI</name>
<evidence type="ECO:0000256" key="3">
    <source>
        <dbReference type="ARBA" id="ARBA00022705"/>
    </source>
</evidence>
<sequence length="133" mass="14406">MQQAIAVKKAILSQGSAAITKMKGSSGAIKSKRKFLWVKLEDSADAKLLGYPQALTRFCYFLVDALREKGAIAKPMLCACLSQEQNKKLIVGVCGKLRQGAVQGNAFGIAFRKAAKEIGAHFFTSRSNLHGLF</sequence>
<dbReference type="GO" id="GO:0031261">
    <property type="term" value="C:DNA replication preinitiation complex"/>
    <property type="evidence" value="ECO:0007669"/>
    <property type="project" value="TreeGrafter"/>
</dbReference>
<evidence type="ECO:0000256" key="4">
    <source>
        <dbReference type="ARBA" id="ARBA00023242"/>
    </source>
</evidence>
<dbReference type="OrthoDB" id="1673818at2759"/>
<reference evidence="6" key="2">
    <citation type="journal article" date="2023" name="Plants (Basel)">
        <title>Annotation of the Turnera subulata (Passifloraceae) Draft Genome Reveals the S-Locus Evolved after the Divergence of Turneroideae from Passifloroideae in a Stepwise Manner.</title>
        <authorList>
            <person name="Henning P.M."/>
            <person name="Roalson E.H."/>
            <person name="Mir W."/>
            <person name="McCubbin A.G."/>
            <person name="Shore J.S."/>
        </authorList>
    </citation>
    <scope>NUCLEOTIDE SEQUENCE</scope>
    <source>
        <strain evidence="6">F60SS</strain>
    </source>
</reference>
<dbReference type="PANTHER" id="PTHR10507">
    <property type="entry name" value="CDC45-RELATED PROTEIN"/>
    <property type="match status" value="1"/>
</dbReference>
<evidence type="ECO:0000256" key="1">
    <source>
        <dbReference type="ARBA" id="ARBA00004123"/>
    </source>
</evidence>
<dbReference type="GO" id="GO:0000727">
    <property type="term" value="P:double-strand break repair via break-induced replication"/>
    <property type="evidence" value="ECO:0007669"/>
    <property type="project" value="TreeGrafter"/>
</dbReference>
<dbReference type="InterPro" id="IPR003874">
    <property type="entry name" value="CDC45"/>
</dbReference>
<evidence type="ECO:0000313" key="7">
    <source>
        <dbReference type="Proteomes" id="UP001141552"/>
    </source>
</evidence>
<organism evidence="6 7">
    <name type="scientific">Turnera subulata</name>
    <dbReference type="NCBI Taxonomy" id="218843"/>
    <lineage>
        <taxon>Eukaryota</taxon>
        <taxon>Viridiplantae</taxon>
        <taxon>Streptophyta</taxon>
        <taxon>Embryophyta</taxon>
        <taxon>Tracheophyta</taxon>
        <taxon>Spermatophyta</taxon>
        <taxon>Magnoliopsida</taxon>
        <taxon>eudicotyledons</taxon>
        <taxon>Gunneridae</taxon>
        <taxon>Pentapetalae</taxon>
        <taxon>rosids</taxon>
        <taxon>fabids</taxon>
        <taxon>Malpighiales</taxon>
        <taxon>Passifloraceae</taxon>
        <taxon>Turnera</taxon>
    </lineage>
</organism>
<comment type="similarity">
    <text evidence="2">Belongs to the CDC45 family.</text>
</comment>
<dbReference type="EMBL" id="JAKUCV010007487">
    <property type="protein sequence ID" value="KAJ4823288.1"/>
    <property type="molecule type" value="Genomic_DNA"/>
</dbReference>
<evidence type="ECO:0000256" key="5">
    <source>
        <dbReference type="ARBA" id="ARBA00023306"/>
    </source>
</evidence>
<dbReference type="PANTHER" id="PTHR10507:SF0">
    <property type="entry name" value="CELL DIVISION CONTROL PROTEIN 45 HOMOLOG"/>
    <property type="match status" value="1"/>
</dbReference>
<dbReference type="GO" id="GO:0006270">
    <property type="term" value="P:DNA replication initiation"/>
    <property type="evidence" value="ECO:0007669"/>
    <property type="project" value="InterPro"/>
</dbReference>
<dbReference type="GO" id="GO:0003688">
    <property type="term" value="F:DNA replication origin binding"/>
    <property type="evidence" value="ECO:0007669"/>
    <property type="project" value="TreeGrafter"/>
</dbReference>
<protein>
    <submittedName>
        <fullName evidence="6">Uncharacterized protein</fullName>
    </submittedName>
</protein>
<dbReference type="GO" id="GO:0003682">
    <property type="term" value="F:chromatin binding"/>
    <property type="evidence" value="ECO:0007669"/>
    <property type="project" value="TreeGrafter"/>
</dbReference>
<comment type="subcellular location">
    <subcellularLocation>
        <location evidence="1">Nucleus</location>
    </subcellularLocation>
</comment>
<comment type="caution">
    <text evidence="6">The sequence shown here is derived from an EMBL/GenBank/DDBJ whole genome shotgun (WGS) entry which is preliminary data.</text>
</comment>
<dbReference type="Proteomes" id="UP001141552">
    <property type="component" value="Unassembled WGS sequence"/>
</dbReference>
<accession>A0A9Q0IZW9</accession>
<gene>
    <name evidence="6" type="ORF">Tsubulata_039002</name>
</gene>
<keyword evidence="7" id="KW-1185">Reference proteome</keyword>
<evidence type="ECO:0000256" key="2">
    <source>
        <dbReference type="ARBA" id="ARBA00010727"/>
    </source>
</evidence>
<reference evidence="6" key="1">
    <citation type="submission" date="2022-02" db="EMBL/GenBank/DDBJ databases">
        <authorList>
            <person name="Henning P.M."/>
            <person name="McCubbin A.G."/>
            <person name="Shore J.S."/>
        </authorList>
    </citation>
    <scope>NUCLEOTIDE SEQUENCE</scope>
    <source>
        <strain evidence="6">F60SS</strain>
        <tissue evidence="6">Leaves</tissue>
    </source>
</reference>